<dbReference type="SUPFAM" id="SSF103473">
    <property type="entry name" value="MFS general substrate transporter"/>
    <property type="match status" value="1"/>
</dbReference>
<gene>
    <name evidence="7" type="ORF">SAMN05444351_3123</name>
</gene>
<feature type="transmembrane region" description="Helical" evidence="5">
    <location>
        <begin position="158"/>
        <end position="179"/>
    </location>
</feature>
<feature type="transmembrane region" description="Helical" evidence="5">
    <location>
        <begin position="359"/>
        <end position="379"/>
    </location>
</feature>
<feature type="transmembrane region" description="Helical" evidence="5">
    <location>
        <begin position="124"/>
        <end position="146"/>
    </location>
</feature>
<evidence type="ECO:0000256" key="2">
    <source>
        <dbReference type="ARBA" id="ARBA00022692"/>
    </source>
</evidence>
<protein>
    <submittedName>
        <fullName evidence="7">Major Facilitator Superfamily protein</fullName>
    </submittedName>
</protein>
<dbReference type="STRING" id="1070870.SAMN05444351_3123"/>
<accession>A0A1M5MD60</accession>
<evidence type="ECO:0000259" key="6">
    <source>
        <dbReference type="PROSITE" id="PS50850"/>
    </source>
</evidence>
<dbReference type="Pfam" id="PF07690">
    <property type="entry name" value="MFS_1"/>
    <property type="match status" value="1"/>
</dbReference>
<reference evidence="7 8" key="1">
    <citation type="submission" date="2016-11" db="EMBL/GenBank/DDBJ databases">
        <authorList>
            <person name="Jaros S."/>
            <person name="Januszkiewicz K."/>
            <person name="Wedrychowicz H."/>
        </authorList>
    </citation>
    <scope>NUCLEOTIDE SEQUENCE [LARGE SCALE GENOMIC DNA]</scope>
    <source>
        <strain evidence="7 8">DSM 45408</strain>
    </source>
</reference>
<feature type="transmembrane region" description="Helical" evidence="5">
    <location>
        <begin position="191"/>
        <end position="210"/>
    </location>
</feature>
<dbReference type="PANTHER" id="PTHR42718">
    <property type="entry name" value="MAJOR FACILITATOR SUPERFAMILY MULTIDRUG TRANSPORTER MFSC"/>
    <property type="match status" value="1"/>
</dbReference>
<keyword evidence="3 5" id="KW-1133">Transmembrane helix</keyword>
<dbReference type="PROSITE" id="PS50850">
    <property type="entry name" value="MFS"/>
    <property type="match status" value="1"/>
</dbReference>
<comment type="subcellular location">
    <subcellularLocation>
        <location evidence="1">Cell membrane</location>
        <topology evidence="1">Multi-pass membrane protein</topology>
    </subcellularLocation>
</comment>
<feature type="transmembrane region" description="Helical" evidence="5">
    <location>
        <begin position="319"/>
        <end position="347"/>
    </location>
</feature>
<sequence length="516" mass="52094">MPRADAWCHRDVSAGAQARPPDTASGTRPTRPALLVLTLSLGVTTLSLLQSLVVPVLGPIGEQLGVSTAAASWVLTANLLAAAVLTPVLGRLGDIHGERPVVLGILAAVAVGTLLAIVTRSLPLLIVARVLQGSSYGLFPLSISLLRRELPPERLSVAMSIVSSTLGVGGVVGLVAAGLLTGDGGDYHRPFWIGLGVTLASLVLAAVVLPRRPATATGHVDWAGAVVLGAGLVLLLLPVSQGNGWGWTSPLTLGCAAGALVVLTGWVLLQRRRAEPLVRPALLADPRMLVPNLAGLATGVGLFVSFLVVMQYVQTPPAAAGYGFGATVLEAAVVYLLPGGVLGIALAPLAGRVVDRIGALPTLLAGSVTGLAGFLVLTLGRAEPAWVVVAGLLSQAWVTVAYAALPSLVVSAVRRSETGVANAVNSIARSTGQAVGSTLTVALLGAGLDPATGFPRASAFTAVSLLGAGAAAAVVLVSVAGMVQARRRGPGEPDDLAEVERACARAGEWSPVSGIR</sequence>
<dbReference type="AlphaFoldDB" id="A0A1M5MD60"/>
<evidence type="ECO:0000256" key="5">
    <source>
        <dbReference type="SAM" id="Phobius"/>
    </source>
</evidence>
<dbReference type="InterPro" id="IPR036259">
    <property type="entry name" value="MFS_trans_sf"/>
</dbReference>
<keyword evidence="4 5" id="KW-0472">Membrane</keyword>
<feature type="transmembrane region" description="Helical" evidence="5">
    <location>
        <begin position="385"/>
        <end position="405"/>
    </location>
</feature>
<feature type="transmembrane region" description="Helical" evidence="5">
    <location>
        <begin position="426"/>
        <end position="448"/>
    </location>
</feature>
<evidence type="ECO:0000256" key="3">
    <source>
        <dbReference type="ARBA" id="ARBA00022989"/>
    </source>
</evidence>
<feature type="transmembrane region" description="Helical" evidence="5">
    <location>
        <begin position="251"/>
        <end position="269"/>
    </location>
</feature>
<dbReference type="InterPro" id="IPR020846">
    <property type="entry name" value="MFS_dom"/>
</dbReference>
<feature type="transmembrane region" description="Helical" evidence="5">
    <location>
        <begin position="460"/>
        <end position="483"/>
    </location>
</feature>
<dbReference type="EMBL" id="FQVX01000003">
    <property type="protein sequence ID" value="SHG75166.1"/>
    <property type="molecule type" value="Genomic_DNA"/>
</dbReference>
<feature type="domain" description="Major facilitator superfamily (MFS) profile" evidence="6">
    <location>
        <begin position="35"/>
        <end position="487"/>
    </location>
</feature>
<name>A0A1M5MD60_9ACTN</name>
<keyword evidence="8" id="KW-1185">Reference proteome</keyword>
<organism evidence="7 8">
    <name type="scientific">Geodermatophilus nigrescens</name>
    <dbReference type="NCBI Taxonomy" id="1070870"/>
    <lineage>
        <taxon>Bacteria</taxon>
        <taxon>Bacillati</taxon>
        <taxon>Actinomycetota</taxon>
        <taxon>Actinomycetes</taxon>
        <taxon>Geodermatophilales</taxon>
        <taxon>Geodermatophilaceae</taxon>
        <taxon>Geodermatophilus</taxon>
    </lineage>
</organism>
<dbReference type="GO" id="GO:0022857">
    <property type="term" value="F:transmembrane transporter activity"/>
    <property type="evidence" value="ECO:0007669"/>
    <property type="project" value="InterPro"/>
</dbReference>
<evidence type="ECO:0000256" key="1">
    <source>
        <dbReference type="ARBA" id="ARBA00004651"/>
    </source>
</evidence>
<feature type="transmembrane region" description="Helical" evidence="5">
    <location>
        <begin position="70"/>
        <end position="89"/>
    </location>
</feature>
<evidence type="ECO:0000313" key="7">
    <source>
        <dbReference type="EMBL" id="SHG75166.1"/>
    </source>
</evidence>
<evidence type="ECO:0000256" key="4">
    <source>
        <dbReference type="ARBA" id="ARBA00023136"/>
    </source>
</evidence>
<dbReference type="InterPro" id="IPR011701">
    <property type="entry name" value="MFS"/>
</dbReference>
<feature type="transmembrane region" description="Helical" evidence="5">
    <location>
        <begin position="289"/>
        <end position="313"/>
    </location>
</feature>
<dbReference type="Gene3D" id="1.20.1250.20">
    <property type="entry name" value="MFS general substrate transporter like domains"/>
    <property type="match status" value="2"/>
</dbReference>
<dbReference type="Proteomes" id="UP000184471">
    <property type="component" value="Unassembled WGS sequence"/>
</dbReference>
<evidence type="ECO:0000313" key="8">
    <source>
        <dbReference type="Proteomes" id="UP000184471"/>
    </source>
</evidence>
<feature type="transmembrane region" description="Helical" evidence="5">
    <location>
        <begin position="222"/>
        <end position="239"/>
    </location>
</feature>
<dbReference type="GO" id="GO:0005886">
    <property type="term" value="C:plasma membrane"/>
    <property type="evidence" value="ECO:0007669"/>
    <property type="project" value="UniProtKB-SubCell"/>
</dbReference>
<feature type="transmembrane region" description="Helical" evidence="5">
    <location>
        <begin position="101"/>
        <end position="118"/>
    </location>
</feature>
<proteinExistence type="predicted"/>
<dbReference type="PANTHER" id="PTHR42718:SF49">
    <property type="entry name" value="EXPORT PROTEIN"/>
    <property type="match status" value="1"/>
</dbReference>
<feature type="transmembrane region" description="Helical" evidence="5">
    <location>
        <begin position="34"/>
        <end position="58"/>
    </location>
</feature>
<keyword evidence="2 5" id="KW-0812">Transmembrane</keyword>